<evidence type="ECO:0000313" key="2">
    <source>
        <dbReference type="EMBL" id="KFM70735.1"/>
    </source>
</evidence>
<proteinExistence type="predicted"/>
<evidence type="ECO:0000256" key="1">
    <source>
        <dbReference type="SAM" id="Phobius"/>
    </source>
</evidence>
<organism evidence="2 3">
    <name type="scientific">Stegodyphus mimosarum</name>
    <name type="common">African social velvet spider</name>
    <dbReference type="NCBI Taxonomy" id="407821"/>
    <lineage>
        <taxon>Eukaryota</taxon>
        <taxon>Metazoa</taxon>
        <taxon>Ecdysozoa</taxon>
        <taxon>Arthropoda</taxon>
        <taxon>Chelicerata</taxon>
        <taxon>Arachnida</taxon>
        <taxon>Araneae</taxon>
        <taxon>Araneomorphae</taxon>
        <taxon>Entelegynae</taxon>
        <taxon>Eresoidea</taxon>
        <taxon>Eresidae</taxon>
        <taxon>Stegodyphus</taxon>
    </lineage>
</organism>
<sequence length="53" mass="6196">MEDRFLIQSLRVAFVICLYFLTLACYLTPILVTKYWGSKTQLITSPNRAVRNK</sequence>
<evidence type="ECO:0000313" key="3">
    <source>
        <dbReference type="Proteomes" id="UP000054359"/>
    </source>
</evidence>
<reference evidence="2 3" key="1">
    <citation type="submission" date="2013-11" db="EMBL/GenBank/DDBJ databases">
        <title>Genome sequencing of Stegodyphus mimosarum.</title>
        <authorList>
            <person name="Bechsgaard J."/>
        </authorList>
    </citation>
    <scope>NUCLEOTIDE SEQUENCE [LARGE SCALE GENOMIC DNA]</scope>
</reference>
<feature type="non-terminal residue" evidence="2">
    <location>
        <position position="53"/>
    </location>
</feature>
<gene>
    <name evidence="2" type="ORF">X975_10104</name>
</gene>
<feature type="transmembrane region" description="Helical" evidence="1">
    <location>
        <begin position="12"/>
        <end position="32"/>
    </location>
</feature>
<dbReference type="OrthoDB" id="448280at2759"/>
<protein>
    <submittedName>
        <fullName evidence="2">Uncharacterized protein</fullName>
    </submittedName>
</protein>
<dbReference type="AlphaFoldDB" id="A0A087U046"/>
<keyword evidence="3" id="KW-1185">Reference proteome</keyword>
<keyword evidence="1" id="KW-1133">Transmembrane helix</keyword>
<accession>A0A087U046</accession>
<keyword evidence="1" id="KW-0812">Transmembrane</keyword>
<dbReference type="PROSITE" id="PS51257">
    <property type="entry name" value="PROKAR_LIPOPROTEIN"/>
    <property type="match status" value="1"/>
</dbReference>
<keyword evidence="1" id="KW-0472">Membrane</keyword>
<dbReference type="EMBL" id="KK117538">
    <property type="protein sequence ID" value="KFM70735.1"/>
    <property type="molecule type" value="Genomic_DNA"/>
</dbReference>
<dbReference type="Proteomes" id="UP000054359">
    <property type="component" value="Unassembled WGS sequence"/>
</dbReference>
<name>A0A087U046_STEMI</name>